<organism evidence="10 11">
    <name type="scientific">Candidatus Ornithospirochaeta stercoripullorum</name>
    <dbReference type="NCBI Taxonomy" id="2840899"/>
    <lineage>
        <taxon>Bacteria</taxon>
        <taxon>Pseudomonadati</taxon>
        <taxon>Spirochaetota</taxon>
        <taxon>Spirochaetia</taxon>
        <taxon>Spirochaetales</taxon>
        <taxon>Spirochaetaceae</taxon>
        <taxon>Spirochaetaceae incertae sedis</taxon>
        <taxon>Candidatus Ornithospirochaeta</taxon>
    </lineage>
</organism>
<evidence type="ECO:0000256" key="7">
    <source>
        <dbReference type="ARBA" id="ARBA00047508"/>
    </source>
</evidence>
<evidence type="ECO:0000256" key="3">
    <source>
        <dbReference type="ARBA" id="ARBA00007985"/>
    </source>
</evidence>
<dbReference type="NCBIfam" id="NF009395">
    <property type="entry name" value="PRK12755.1"/>
    <property type="match status" value="1"/>
</dbReference>
<dbReference type="AlphaFoldDB" id="A0A9D9H4R8"/>
<dbReference type="GO" id="GO:0042802">
    <property type="term" value="F:identical protein binding"/>
    <property type="evidence" value="ECO:0007669"/>
    <property type="project" value="UniProtKB-ARBA"/>
</dbReference>
<dbReference type="Gene3D" id="3.20.20.70">
    <property type="entry name" value="Aldolase class I"/>
    <property type="match status" value="1"/>
</dbReference>
<evidence type="ECO:0000256" key="5">
    <source>
        <dbReference type="ARBA" id="ARBA00022679"/>
    </source>
</evidence>
<comment type="pathway">
    <text evidence="2 8">Metabolic intermediate biosynthesis; chorismate biosynthesis; chorismate from D-erythrose 4-phosphate and phosphoenolpyruvate: step 1/7.</text>
</comment>
<sequence length="359" mass="39633">MKKIQDIRIREIEPLTTPKAMEDVSPVSEEESEKISSFRAQVNAIIKGEDSRLLAIIGPCSIHDTKAALDYAARLKKLADSVSDVFFVVMRTYFEKPRTALGWKGLITDPDMDESCDIEKGLRIARKLLIDITDIGLPVGCEVLDPIVPQYTDELMSWSSIGARTTESQTHRSLASGLSVAVGFKNSTSGDLTAAVNAAKAASRPASFIGVSRDGRLAVFRSSGNEVTHLILRGGDQGPNYYEDDVEEAAKMMEKTGLTPAVIIDCSHQNSRKDWTRQKRVLRAVIDQVRWGDSWIRGFMLESNINEGSQKIPQDLRELKYGVSVTDGCIGWEETERIVMNAASLVRDARTQGGKVEIL</sequence>
<dbReference type="FunFam" id="3.20.20.70:FF:000005">
    <property type="entry name" value="Phospho-2-dehydro-3-deoxyheptonate aldolase"/>
    <property type="match status" value="1"/>
</dbReference>
<evidence type="ECO:0000256" key="8">
    <source>
        <dbReference type="PIRNR" id="PIRNR001361"/>
    </source>
</evidence>
<dbReference type="InterPro" id="IPR006218">
    <property type="entry name" value="DAHP1/KDSA"/>
</dbReference>
<dbReference type="NCBIfam" id="TIGR00034">
    <property type="entry name" value="aroFGH"/>
    <property type="match status" value="1"/>
</dbReference>
<accession>A0A9D9H4R8</accession>
<evidence type="ECO:0000256" key="6">
    <source>
        <dbReference type="ARBA" id="ARBA00023141"/>
    </source>
</evidence>
<dbReference type="GO" id="GO:0008652">
    <property type="term" value="P:amino acid biosynthetic process"/>
    <property type="evidence" value="ECO:0007669"/>
    <property type="project" value="UniProtKB-KW"/>
</dbReference>
<dbReference type="InterPro" id="IPR013785">
    <property type="entry name" value="Aldolase_TIM"/>
</dbReference>
<dbReference type="PANTHER" id="PTHR21225:SF10">
    <property type="entry name" value="PHOSPHO-2-DEHYDRO-3-DEOXYHEPTONATE ALDOLASE, TYR-SENSITIVE"/>
    <property type="match status" value="1"/>
</dbReference>
<dbReference type="PIRSF" id="PIRSF001361">
    <property type="entry name" value="DAHP_synthase"/>
    <property type="match status" value="1"/>
</dbReference>
<comment type="function">
    <text evidence="1 8">Stereospecific condensation of phosphoenolpyruvate (PEP) and D-erythrose-4-phosphate (E4P) giving rise to 3-deoxy-D-arabino-heptulosonate-7-phosphate (DAHP).</text>
</comment>
<dbReference type="Pfam" id="PF00793">
    <property type="entry name" value="DAHP_synth_1"/>
    <property type="match status" value="1"/>
</dbReference>
<evidence type="ECO:0000256" key="1">
    <source>
        <dbReference type="ARBA" id="ARBA00003726"/>
    </source>
</evidence>
<comment type="catalytic activity">
    <reaction evidence="7 8">
        <text>D-erythrose 4-phosphate + phosphoenolpyruvate + H2O = 7-phospho-2-dehydro-3-deoxy-D-arabino-heptonate + phosphate</text>
        <dbReference type="Rhea" id="RHEA:14717"/>
        <dbReference type="ChEBI" id="CHEBI:15377"/>
        <dbReference type="ChEBI" id="CHEBI:16897"/>
        <dbReference type="ChEBI" id="CHEBI:43474"/>
        <dbReference type="ChEBI" id="CHEBI:58394"/>
        <dbReference type="ChEBI" id="CHEBI:58702"/>
        <dbReference type="EC" id="2.5.1.54"/>
    </reaction>
</comment>
<proteinExistence type="inferred from homology"/>
<dbReference type="EC" id="2.5.1.54" evidence="8"/>
<keyword evidence="4 8" id="KW-0028">Amino-acid biosynthesis</keyword>
<comment type="similarity">
    <text evidence="3 8">Belongs to the class-I DAHP synthase family.</text>
</comment>
<protein>
    <recommendedName>
        <fullName evidence="8">Phospho-2-dehydro-3-deoxyheptonate aldolase</fullName>
        <ecNumber evidence="8">2.5.1.54</ecNumber>
    </recommendedName>
</protein>
<dbReference type="InterPro" id="IPR006219">
    <property type="entry name" value="DAHP_synth_1"/>
</dbReference>
<evidence type="ECO:0000313" key="11">
    <source>
        <dbReference type="Proteomes" id="UP000823615"/>
    </source>
</evidence>
<keyword evidence="5 8" id="KW-0808">Transferase</keyword>
<gene>
    <name evidence="10" type="ORF">IAA97_05130</name>
</gene>
<evidence type="ECO:0000259" key="9">
    <source>
        <dbReference type="Pfam" id="PF00793"/>
    </source>
</evidence>
<evidence type="ECO:0000256" key="2">
    <source>
        <dbReference type="ARBA" id="ARBA00004688"/>
    </source>
</evidence>
<comment type="caution">
    <text evidence="10">The sequence shown here is derived from an EMBL/GenBank/DDBJ whole genome shotgun (WGS) entry which is preliminary data.</text>
</comment>
<dbReference type="EMBL" id="JADIMT010000063">
    <property type="protein sequence ID" value="MBO8436341.1"/>
    <property type="molecule type" value="Genomic_DNA"/>
</dbReference>
<dbReference type="GO" id="GO:0009073">
    <property type="term" value="P:aromatic amino acid family biosynthetic process"/>
    <property type="evidence" value="ECO:0007669"/>
    <property type="project" value="UniProtKB-KW"/>
</dbReference>
<feature type="domain" description="DAHP synthetase I/KDSA" evidence="9">
    <location>
        <begin position="44"/>
        <end position="338"/>
    </location>
</feature>
<dbReference type="Proteomes" id="UP000823615">
    <property type="component" value="Unassembled WGS sequence"/>
</dbReference>
<reference evidence="10" key="1">
    <citation type="submission" date="2020-10" db="EMBL/GenBank/DDBJ databases">
        <authorList>
            <person name="Gilroy R."/>
        </authorList>
    </citation>
    <scope>NUCLEOTIDE SEQUENCE</scope>
    <source>
        <strain evidence="10">7293</strain>
    </source>
</reference>
<reference evidence="10" key="2">
    <citation type="journal article" date="2021" name="PeerJ">
        <title>Extensive microbial diversity within the chicken gut microbiome revealed by metagenomics and culture.</title>
        <authorList>
            <person name="Gilroy R."/>
            <person name="Ravi A."/>
            <person name="Getino M."/>
            <person name="Pursley I."/>
            <person name="Horton D.L."/>
            <person name="Alikhan N.F."/>
            <person name="Baker D."/>
            <person name="Gharbi K."/>
            <person name="Hall N."/>
            <person name="Watson M."/>
            <person name="Adriaenssens E.M."/>
            <person name="Foster-Nyarko E."/>
            <person name="Jarju S."/>
            <person name="Secka A."/>
            <person name="Antonio M."/>
            <person name="Oren A."/>
            <person name="Chaudhuri R.R."/>
            <person name="La Ragione R."/>
            <person name="Hildebrand F."/>
            <person name="Pallen M.J."/>
        </authorList>
    </citation>
    <scope>NUCLEOTIDE SEQUENCE</scope>
    <source>
        <strain evidence="10">7293</strain>
    </source>
</reference>
<dbReference type="PANTHER" id="PTHR21225">
    <property type="entry name" value="PHOSPHO-2-DEHYDRO-3-DEOXYHEPTONATE ALDOLASE DAHP SYNTHETASE"/>
    <property type="match status" value="1"/>
</dbReference>
<evidence type="ECO:0000256" key="4">
    <source>
        <dbReference type="ARBA" id="ARBA00022605"/>
    </source>
</evidence>
<evidence type="ECO:0000313" key="10">
    <source>
        <dbReference type="EMBL" id="MBO8436341.1"/>
    </source>
</evidence>
<name>A0A9D9H4R8_9SPIO</name>
<dbReference type="GO" id="GO:0005737">
    <property type="term" value="C:cytoplasm"/>
    <property type="evidence" value="ECO:0007669"/>
    <property type="project" value="TreeGrafter"/>
</dbReference>
<dbReference type="GO" id="GO:0003849">
    <property type="term" value="F:3-deoxy-7-phosphoheptulonate synthase activity"/>
    <property type="evidence" value="ECO:0007669"/>
    <property type="project" value="UniProtKB-EC"/>
</dbReference>
<dbReference type="SUPFAM" id="SSF51569">
    <property type="entry name" value="Aldolase"/>
    <property type="match status" value="1"/>
</dbReference>
<keyword evidence="6 8" id="KW-0057">Aromatic amino acid biosynthesis</keyword>